<evidence type="ECO:0000313" key="1">
    <source>
        <dbReference type="EMBL" id="KMO11643.1"/>
    </source>
</evidence>
<evidence type="ECO:0000313" key="2">
    <source>
        <dbReference type="Proteomes" id="UP000036471"/>
    </source>
</evidence>
<accession>A0ABR5GR87</accession>
<organism evidence="1 2">
    <name type="scientific">Methylobacterium indicum</name>
    <dbReference type="NCBI Taxonomy" id="1775910"/>
    <lineage>
        <taxon>Bacteria</taxon>
        <taxon>Pseudomonadati</taxon>
        <taxon>Pseudomonadota</taxon>
        <taxon>Alphaproteobacteria</taxon>
        <taxon>Hyphomicrobiales</taxon>
        <taxon>Methylobacteriaceae</taxon>
        <taxon>Methylobacterium</taxon>
    </lineage>
</organism>
<keyword evidence="2" id="KW-1185">Reference proteome</keyword>
<protein>
    <submittedName>
        <fullName evidence="1">Uncharacterized protein</fullName>
    </submittedName>
</protein>
<name>A0ABR5GR87_9HYPH</name>
<proteinExistence type="predicted"/>
<dbReference type="Proteomes" id="UP000036471">
    <property type="component" value="Unassembled WGS sequence"/>
</dbReference>
<sequence>MEMTTPPQSVLEPVEGVRDPDLLEIVEKARGSVAYKATLAFVRASQAKRDAESEARDKLVVLKAEAAAERARLPRNARRR</sequence>
<dbReference type="EMBL" id="JTHG01000393">
    <property type="protein sequence ID" value="KMO11643.1"/>
    <property type="molecule type" value="Genomic_DNA"/>
</dbReference>
<comment type="caution">
    <text evidence="1">The sequence shown here is derived from an EMBL/GenBank/DDBJ whole genome shotgun (WGS) entry which is preliminary data.</text>
</comment>
<feature type="non-terminal residue" evidence="1">
    <location>
        <position position="80"/>
    </location>
</feature>
<gene>
    <name evidence="1" type="ORF">QR79_29790</name>
</gene>
<reference evidence="1 2" key="1">
    <citation type="submission" date="2014-11" db="EMBL/GenBank/DDBJ databases">
        <title>Comparative genomics of Methylobacterium species.</title>
        <authorList>
            <person name="Chaudhry V."/>
            <person name="Patil P.B."/>
        </authorList>
    </citation>
    <scope>NUCLEOTIDE SEQUENCE [LARGE SCALE GENOMIC DNA]</scope>
    <source>
        <strain evidence="1 2">SE3.6</strain>
    </source>
</reference>